<keyword evidence="5" id="KW-1185">Reference proteome</keyword>
<dbReference type="Proteomes" id="UP000440578">
    <property type="component" value="Unassembled WGS sequence"/>
</dbReference>
<evidence type="ECO:0000313" key="4">
    <source>
        <dbReference type="EMBL" id="KAF0311577.1"/>
    </source>
</evidence>
<dbReference type="SUPFAM" id="SSF50494">
    <property type="entry name" value="Trypsin-like serine proteases"/>
    <property type="match status" value="1"/>
</dbReference>
<dbReference type="InterPro" id="IPR018114">
    <property type="entry name" value="TRYPSIN_HIS"/>
</dbReference>
<dbReference type="Pfam" id="PF14214">
    <property type="entry name" value="Helitron_like_N"/>
    <property type="match status" value="1"/>
</dbReference>
<dbReference type="GO" id="GO:0004252">
    <property type="term" value="F:serine-type endopeptidase activity"/>
    <property type="evidence" value="ECO:0007669"/>
    <property type="project" value="InterPro"/>
</dbReference>
<protein>
    <submittedName>
        <fullName evidence="4">Coagulation factor IX</fullName>
    </submittedName>
</protein>
<dbReference type="InterPro" id="IPR009003">
    <property type="entry name" value="Peptidase_S1_PA"/>
</dbReference>
<evidence type="ECO:0000259" key="2">
    <source>
        <dbReference type="Pfam" id="PF00089"/>
    </source>
</evidence>
<evidence type="ECO:0000313" key="5">
    <source>
        <dbReference type="Proteomes" id="UP000440578"/>
    </source>
</evidence>
<comment type="caution">
    <text evidence="4">The sequence shown here is derived from an EMBL/GenBank/DDBJ whole genome shotgun (WGS) entry which is preliminary data.</text>
</comment>
<dbReference type="PROSITE" id="PS00134">
    <property type="entry name" value="TRYPSIN_HIS"/>
    <property type="match status" value="1"/>
</dbReference>
<dbReference type="InterPro" id="IPR001254">
    <property type="entry name" value="Trypsin_dom"/>
</dbReference>
<evidence type="ECO:0000259" key="3">
    <source>
        <dbReference type="Pfam" id="PF14214"/>
    </source>
</evidence>
<dbReference type="PANTHER" id="PTHR24252">
    <property type="entry name" value="ACROSIN-RELATED"/>
    <property type="match status" value="1"/>
</dbReference>
<feature type="domain" description="Peptidase S1" evidence="2">
    <location>
        <begin position="373"/>
        <end position="428"/>
    </location>
</feature>
<keyword evidence="1" id="KW-1015">Disulfide bond</keyword>
<accession>A0A6A4WWV4</accession>
<organism evidence="4 5">
    <name type="scientific">Amphibalanus amphitrite</name>
    <name type="common">Striped barnacle</name>
    <name type="synonym">Balanus amphitrite</name>
    <dbReference type="NCBI Taxonomy" id="1232801"/>
    <lineage>
        <taxon>Eukaryota</taxon>
        <taxon>Metazoa</taxon>
        <taxon>Ecdysozoa</taxon>
        <taxon>Arthropoda</taxon>
        <taxon>Crustacea</taxon>
        <taxon>Multicrustacea</taxon>
        <taxon>Cirripedia</taxon>
        <taxon>Thoracica</taxon>
        <taxon>Thoracicalcarea</taxon>
        <taxon>Balanomorpha</taxon>
        <taxon>Balanoidea</taxon>
        <taxon>Balanidae</taxon>
        <taxon>Amphibalaninae</taxon>
        <taxon>Amphibalanus</taxon>
    </lineage>
</organism>
<gene>
    <name evidence="4" type="primary">F9_5</name>
    <name evidence="4" type="ORF">FJT64_017608</name>
</gene>
<name>A0A6A4WWV4_AMPAM</name>
<feature type="domain" description="Helitron helicase-like" evidence="3">
    <location>
        <begin position="178"/>
        <end position="269"/>
    </location>
</feature>
<evidence type="ECO:0000256" key="1">
    <source>
        <dbReference type="ARBA" id="ARBA00023157"/>
    </source>
</evidence>
<dbReference type="InterPro" id="IPR025476">
    <property type="entry name" value="Helitron_helicase-like"/>
</dbReference>
<dbReference type="EMBL" id="VIIS01000228">
    <property type="protein sequence ID" value="KAF0311577.1"/>
    <property type="molecule type" value="Genomic_DNA"/>
</dbReference>
<dbReference type="InterPro" id="IPR043504">
    <property type="entry name" value="Peptidase_S1_PA_chymotrypsin"/>
</dbReference>
<sequence>MSQNVAEHHLRYLEGRIDPAIPAIIPRLCLRACNHVQRHLPGCPALDPATEVAMRLSHVPLPRATSPAMQQRLLTLLEDFQVLLRAVNPSAEGFREASVLMDEESYDHDIVLRQRAGAGGSVLQTINETHRAFEALHFILLLPWGTDGWQQTLRQAEPSGRGDVRALTLLQFYAQRPQERPDPDDPLFRAGRLLQEYVCMAFARVEIQRLLYLARNQAAIRAELSQRLEDALSDEGALEERADEDRIGRRIILPNSFSGGPRNTNTMVSHHEHKPSAAVISFGVNAVTGDLILNPSHRDHILASCKNAQVLVTVRRLNRASRHHRLAELRVRPTPTTTAGPTYTDYSVTVTGFYCLVTITSGGCRCGLRQTRVVGGADATTGQYPWQAGIARPGATRPFCGGSVTNNRYVLTAAHCTEAKTASQIQMVAINL</sequence>
<dbReference type="GO" id="GO:0006508">
    <property type="term" value="P:proteolysis"/>
    <property type="evidence" value="ECO:0007669"/>
    <property type="project" value="InterPro"/>
</dbReference>
<dbReference type="AlphaFoldDB" id="A0A6A4WWV4"/>
<dbReference type="OrthoDB" id="6375850at2759"/>
<proteinExistence type="predicted"/>
<reference evidence="4 5" key="1">
    <citation type="submission" date="2019-07" db="EMBL/GenBank/DDBJ databases">
        <title>Draft genome assembly of a fouling barnacle, Amphibalanus amphitrite (Darwin, 1854): The first reference genome for Thecostraca.</title>
        <authorList>
            <person name="Kim W."/>
        </authorList>
    </citation>
    <scope>NUCLEOTIDE SEQUENCE [LARGE SCALE GENOMIC DNA]</scope>
    <source>
        <strain evidence="4">SNU_AA5</strain>
        <tissue evidence="4">Soma without cirri and trophi</tissue>
    </source>
</reference>
<dbReference type="Pfam" id="PF00089">
    <property type="entry name" value="Trypsin"/>
    <property type="match status" value="1"/>
</dbReference>
<dbReference type="Gene3D" id="2.40.10.10">
    <property type="entry name" value="Trypsin-like serine proteases"/>
    <property type="match status" value="1"/>
</dbReference>
<dbReference type="PANTHER" id="PTHR24252:SF7">
    <property type="entry name" value="HYALIN"/>
    <property type="match status" value="1"/>
</dbReference>